<organism evidence="3 4">
    <name type="scientific">Micrococcus cohnii</name>
    <dbReference type="NCBI Taxonomy" id="993416"/>
    <lineage>
        <taxon>Bacteria</taxon>
        <taxon>Bacillati</taxon>
        <taxon>Actinomycetota</taxon>
        <taxon>Actinomycetes</taxon>
        <taxon>Micrococcales</taxon>
        <taxon>Micrococcaceae</taxon>
        <taxon>Micrococcus</taxon>
    </lineage>
</organism>
<dbReference type="Pfam" id="PF21922">
    <property type="entry name" value="PBP_dimer_2"/>
    <property type="match status" value="1"/>
</dbReference>
<dbReference type="InterPro" id="IPR050515">
    <property type="entry name" value="Beta-lactam/transpept"/>
</dbReference>
<proteinExistence type="predicted"/>
<dbReference type="RefSeq" id="WP_158496914.1">
    <property type="nucleotide sequence ID" value="NZ_JACHNA010000001.1"/>
</dbReference>
<evidence type="ECO:0000313" key="3">
    <source>
        <dbReference type="EMBL" id="MBB4736288.1"/>
    </source>
</evidence>
<dbReference type="EC" id="2.4.1.129" evidence="3"/>
<keyword evidence="4" id="KW-1185">Reference proteome</keyword>
<evidence type="ECO:0000313" key="4">
    <source>
        <dbReference type="Proteomes" id="UP000540191"/>
    </source>
</evidence>
<gene>
    <name evidence="3" type="ORF">HDA30_001796</name>
</gene>
<comment type="caution">
    <text evidence="3">The sequence shown here is derived from an EMBL/GenBank/DDBJ whole genome shotgun (WGS) entry which is preliminary data.</text>
</comment>
<sequence length="481" mass="51568">MNEAIRRTWMLAVSLVLVLAVAGSVIQVVFAENLKDDDLNKRQIFLEYGAPRGPILVDGTPIAESVESDGRFEYERTYANSPMYAPLTGIYSLTYGATGLEDAMNKRLTGTANSQFMDRAFEIVTGMTAQGDQVELTIDPQIQAVAHEALPDSVRGSIVVTDVRTGEVKAMVSKPTFDANALSSTDPDVAAEAMRRLDETPGGSAYQNRATQQLVSPGSTFKLIDTVAMLESGEYSPDEELEVPATYTPPGTSTPMGNYDGGICSTKDKATLTWILANSCNTPFAEAAVKLGEDEIRETAERFGFNEGFEMPLPVTPSTFPEGLDDPALAQSAIGQRDVQATALQMNMVAAGIANDGVVMQPQLVESIRRADLSSVEEFTPKEKGRATSEDVARQVQEMMVEAVENGGVSGAKSSLVQIGAKTGTAQIGGTDNVHSWITGFAPAEDPQYAVTIVIEDTDLSTGHRLTVDNMKRIMEAVVAE</sequence>
<evidence type="ECO:0000259" key="2">
    <source>
        <dbReference type="Pfam" id="PF21922"/>
    </source>
</evidence>
<dbReference type="EMBL" id="JACHNA010000001">
    <property type="protein sequence ID" value="MBB4736288.1"/>
    <property type="molecule type" value="Genomic_DNA"/>
</dbReference>
<protein>
    <submittedName>
        <fullName evidence="3">Peptidoglycan glycosyltransferase</fullName>
        <ecNumber evidence="3">2.4.1.129</ecNumber>
    </submittedName>
</protein>
<dbReference type="PANTHER" id="PTHR30627:SF24">
    <property type="entry name" value="PENICILLIN-BINDING PROTEIN 4B"/>
    <property type="match status" value="1"/>
</dbReference>
<accession>A0A7W7GQ71</accession>
<dbReference type="PANTHER" id="PTHR30627">
    <property type="entry name" value="PEPTIDOGLYCAN D,D-TRANSPEPTIDASE"/>
    <property type="match status" value="1"/>
</dbReference>
<dbReference type="Pfam" id="PF00905">
    <property type="entry name" value="Transpeptidase"/>
    <property type="match status" value="1"/>
</dbReference>
<dbReference type="GO" id="GO:0005886">
    <property type="term" value="C:plasma membrane"/>
    <property type="evidence" value="ECO:0007669"/>
    <property type="project" value="TreeGrafter"/>
</dbReference>
<reference evidence="3 4" key="1">
    <citation type="submission" date="2020-08" db="EMBL/GenBank/DDBJ databases">
        <title>Sequencing the genomes of 1000 actinobacteria strains.</title>
        <authorList>
            <person name="Klenk H.-P."/>
        </authorList>
    </citation>
    <scope>NUCLEOTIDE SEQUENCE [LARGE SCALE GENOMIC DNA]</scope>
    <source>
        <strain evidence="3 4">DSM 23974</strain>
    </source>
</reference>
<name>A0A7W7GQ71_9MICC</name>
<keyword evidence="3" id="KW-0808">Transferase</keyword>
<dbReference type="InterPro" id="IPR012338">
    <property type="entry name" value="Beta-lactam/transpept-like"/>
</dbReference>
<dbReference type="Gene3D" id="3.90.1310.10">
    <property type="entry name" value="Penicillin-binding protein 2a (Domain 2)"/>
    <property type="match status" value="1"/>
</dbReference>
<dbReference type="AlphaFoldDB" id="A0A7W7GQ71"/>
<dbReference type="GO" id="GO:0008658">
    <property type="term" value="F:penicillin binding"/>
    <property type="evidence" value="ECO:0007669"/>
    <property type="project" value="InterPro"/>
</dbReference>
<dbReference type="GO" id="GO:0016757">
    <property type="term" value="F:glycosyltransferase activity"/>
    <property type="evidence" value="ECO:0007669"/>
    <property type="project" value="UniProtKB-KW"/>
</dbReference>
<dbReference type="Proteomes" id="UP000540191">
    <property type="component" value="Unassembled WGS sequence"/>
</dbReference>
<dbReference type="GO" id="GO:0071972">
    <property type="term" value="F:peptidoglycan L,D-transpeptidase activity"/>
    <property type="evidence" value="ECO:0007669"/>
    <property type="project" value="TreeGrafter"/>
</dbReference>
<feature type="domain" description="Penicillin binding protein A dimerisation" evidence="2">
    <location>
        <begin position="52"/>
        <end position="134"/>
    </location>
</feature>
<evidence type="ECO:0000259" key="1">
    <source>
        <dbReference type="Pfam" id="PF00905"/>
    </source>
</evidence>
<feature type="domain" description="Penicillin-binding protein transpeptidase" evidence="1">
    <location>
        <begin position="156"/>
        <end position="476"/>
    </location>
</feature>
<dbReference type="GO" id="GO:0071555">
    <property type="term" value="P:cell wall organization"/>
    <property type="evidence" value="ECO:0007669"/>
    <property type="project" value="TreeGrafter"/>
</dbReference>
<dbReference type="SUPFAM" id="SSF56601">
    <property type="entry name" value="beta-lactamase/transpeptidase-like"/>
    <property type="match status" value="1"/>
</dbReference>
<dbReference type="Gene3D" id="3.40.710.10">
    <property type="entry name" value="DD-peptidase/beta-lactamase superfamily"/>
    <property type="match status" value="1"/>
</dbReference>
<keyword evidence="3" id="KW-0328">Glycosyltransferase</keyword>
<dbReference type="InterPro" id="IPR054120">
    <property type="entry name" value="PBPA_dimer"/>
</dbReference>
<dbReference type="InterPro" id="IPR001460">
    <property type="entry name" value="PCN-bd_Tpept"/>
</dbReference>